<dbReference type="SUPFAM" id="SSF47240">
    <property type="entry name" value="Ferritin-like"/>
    <property type="match status" value="1"/>
</dbReference>
<gene>
    <name evidence="1" type="ORF">GCM10023144_08340</name>
</gene>
<comment type="caution">
    <text evidence="1">The sequence shown here is derived from an EMBL/GenBank/DDBJ whole genome shotgun (WGS) entry which is preliminary data.</text>
</comment>
<name>A0ABP8GKF9_9BURK</name>
<dbReference type="Proteomes" id="UP001501671">
    <property type="component" value="Unassembled WGS sequence"/>
</dbReference>
<dbReference type="InterPro" id="IPR012348">
    <property type="entry name" value="RNR-like"/>
</dbReference>
<proteinExistence type="predicted"/>
<reference evidence="2" key="1">
    <citation type="journal article" date="2019" name="Int. J. Syst. Evol. Microbiol.">
        <title>The Global Catalogue of Microorganisms (GCM) 10K type strain sequencing project: providing services to taxonomists for standard genome sequencing and annotation.</title>
        <authorList>
            <consortium name="The Broad Institute Genomics Platform"/>
            <consortium name="The Broad Institute Genome Sequencing Center for Infectious Disease"/>
            <person name="Wu L."/>
            <person name="Ma J."/>
        </authorList>
    </citation>
    <scope>NUCLEOTIDE SEQUENCE [LARGE SCALE GENOMIC DNA]</scope>
    <source>
        <strain evidence="2">JCM 17666</strain>
    </source>
</reference>
<evidence type="ECO:0000313" key="1">
    <source>
        <dbReference type="EMBL" id="GAA4325716.1"/>
    </source>
</evidence>
<protein>
    <submittedName>
        <fullName evidence="1">Ferritin-like domain-containing protein</fullName>
    </submittedName>
</protein>
<evidence type="ECO:0000313" key="2">
    <source>
        <dbReference type="Proteomes" id="UP001501671"/>
    </source>
</evidence>
<dbReference type="CDD" id="cd00657">
    <property type="entry name" value="Ferritin_like"/>
    <property type="match status" value="1"/>
</dbReference>
<dbReference type="InterPro" id="IPR009078">
    <property type="entry name" value="Ferritin-like_SF"/>
</dbReference>
<keyword evidence="2" id="KW-1185">Reference proteome</keyword>
<dbReference type="EMBL" id="BAABFO010000003">
    <property type="protein sequence ID" value="GAA4325716.1"/>
    <property type="molecule type" value="Genomic_DNA"/>
</dbReference>
<organism evidence="1 2">
    <name type="scientific">Pigmentiphaga soli</name>
    <dbReference type="NCBI Taxonomy" id="1007095"/>
    <lineage>
        <taxon>Bacteria</taxon>
        <taxon>Pseudomonadati</taxon>
        <taxon>Pseudomonadota</taxon>
        <taxon>Betaproteobacteria</taxon>
        <taxon>Burkholderiales</taxon>
        <taxon>Alcaligenaceae</taxon>
        <taxon>Pigmentiphaga</taxon>
    </lineage>
</organism>
<dbReference type="Gene3D" id="1.10.620.20">
    <property type="entry name" value="Ribonucleotide Reductase, subunit A"/>
    <property type="match status" value="1"/>
</dbReference>
<accession>A0ABP8GKF9</accession>
<sequence>MEIVLGKADSPSLPWSLDNIDLAGIDMQRVRDDENLFYVLTAASFIETGSDLYTRNLVSYYHDDPEVSAWLGQHWEPEELQHGRALRAYIERVWPDFDWPAAFASFFDEYSRSCTVEEFEPSYALEMAARCVVETGTATLYTSINAYTDEPVLKRLTAHIRADEVRHYKNFYHYFCKYNQAEGNGRSAVFGALARRVAEIRNDDSDCAMRHVFAARHPELAHDAAALRKVNRRTRSLVVRNLPADMAVKMLLKPLHLSPWANKSIQYPLVRLAQLLK</sequence>